<dbReference type="GO" id="GO:0043168">
    <property type="term" value="F:anion binding"/>
    <property type="evidence" value="ECO:0007669"/>
    <property type="project" value="UniProtKB-ARBA"/>
</dbReference>
<dbReference type="GO" id="GO:0008270">
    <property type="term" value="F:zinc ion binding"/>
    <property type="evidence" value="ECO:0007669"/>
    <property type="project" value="InterPro"/>
</dbReference>
<keyword evidence="9" id="KW-1185">Reference proteome</keyword>
<dbReference type="OrthoDB" id="73567at2157"/>
<dbReference type="Gene3D" id="3.40.50.720">
    <property type="entry name" value="NAD(P)-binding Rossmann-like Domain"/>
    <property type="match status" value="1"/>
</dbReference>
<dbReference type="Proteomes" id="UP000765891">
    <property type="component" value="Unassembled WGS sequence"/>
</dbReference>
<dbReference type="EC" id="1.1.1.-" evidence="8"/>
<dbReference type="Gene3D" id="3.90.180.10">
    <property type="entry name" value="Medium-chain alcohol dehydrogenases, catalytic domain"/>
    <property type="match status" value="1"/>
</dbReference>
<dbReference type="InterPro" id="IPR036291">
    <property type="entry name" value="NAD(P)-bd_dom_sf"/>
</dbReference>
<dbReference type="GO" id="GO:0051262">
    <property type="term" value="P:protein tetramerization"/>
    <property type="evidence" value="ECO:0007669"/>
    <property type="project" value="UniProtKB-ARBA"/>
</dbReference>
<dbReference type="Proteomes" id="UP000614609">
    <property type="component" value="Unassembled WGS sequence"/>
</dbReference>
<feature type="domain" description="Alcohol dehydrogenase-like N-terminal" evidence="6">
    <location>
        <begin position="24"/>
        <end position="132"/>
    </location>
</feature>
<evidence type="ECO:0000259" key="5">
    <source>
        <dbReference type="Pfam" id="PF00107"/>
    </source>
</evidence>
<protein>
    <submittedName>
        <fullName evidence="8">(R,R)-butanediol dehydrogenase/meso-butanediol dehydrogenase/diacetyl reductase</fullName>
        <ecNumber evidence="8">1.1.1.-</ecNumber>
        <ecNumber evidence="8">1.1.1.303</ecNumber>
        <ecNumber evidence="8">1.1.1.4</ecNumber>
    </submittedName>
    <submittedName>
        <fullName evidence="7">Zinc-binding alcohol dehydrogenase</fullName>
    </submittedName>
</protein>
<reference evidence="7" key="1">
    <citation type="journal article" date="2014" name="Int. J. Syst. Evol. Microbiol.">
        <title>Complete genome sequence of Corynebacterium casei LMG S-19264T (=DSM 44701T), isolated from a smear-ripened cheese.</title>
        <authorList>
            <consortium name="US DOE Joint Genome Institute (JGI-PGF)"/>
            <person name="Walter F."/>
            <person name="Albersmeier A."/>
            <person name="Kalinowski J."/>
            <person name="Ruckert C."/>
        </authorList>
    </citation>
    <scope>NUCLEOTIDE SEQUENCE</scope>
    <source>
        <strain evidence="7">JCM 16108</strain>
    </source>
</reference>
<dbReference type="AlphaFoldDB" id="A0A830FYI4"/>
<keyword evidence="2 4" id="KW-0862">Zinc</keyword>
<evidence type="ECO:0000256" key="3">
    <source>
        <dbReference type="ARBA" id="ARBA00023002"/>
    </source>
</evidence>
<dbReference type="InterPro" id="IPR011032">
    <property type="entry name" value="GroES-like_sf"/>
</dbReference>
<gene>
    <name evidence="7" type="ORF">GCM10009017_07500</name>
    <name evidence="8" type="ORF">J2752_001712</name>
</gene>
<keyword evidence="1 4" id="KW-0479">Metal-binding</keyword>
<dbReference type="SUPFAM" id="SSF51735">
    <property type="entry name" value="NAD(P)-binding Rossmann-fold domains"/>
    <property type="match status" value="1"/>
</dbReference>
<dbReference type="SUPFAM" id="SSF50129">
    <property type="entry name" value="GroES-like"/>
    <property type="match status" value="1"/>
</dbReference>
<dbReference type="PANTHER" id="PTHR43401:SF2">
    <property type="entry name" value="L-THREONINE 3-DEHYDROGENASE"/>
    <property type="match status" value="1"/>
</dbReference>
<dbReference type="InterPro" id="IPR050129">
    <property type="entry name" value="Zn_alcohol_dh"/>
</dbReference>
<dbReference type="EC" id="1.1.1.4" evidence="8"/>
<comment type="cofactor">
    <cofactor evidence="4">
        <name>Zn(2+)</name>
        <dbReference type="ChEBI" id="CHEBI:29105"/>
    </cofactor>
</comment>
<reference evidence="8" key="3">
    <citation type="submission" date="2021-03" db="EMBL/GenBank/DDBJ databases">
        <title>Genomic Encyclopedia of Type Strains, Phase IV (KMG-IV): sequencing the most valuable type-strain genomes for metagenomic binning, comparative biology and taxonomic classification.</title>
        <authorList>
            <person name="Goeker M."/>
        </authorList>
    </citation>
    <scope>NUCLEOTIDE SEQUENCE</scope>
    <source>
        <strain evidence="8">DSM 22443</strain>
    </source>
</reference>
<evidence type="ECO:0000313" key="8">
    <source>
        <dbReference type="EMBL" id="MBP1954800.1"/>
    </source>
</evidence>
<evidence type="ECO:0000256" key="1">
    <source>
        <dbReference type="ARBA" id="ARBA00022723"/>
    </source>
</evidence>
<dbReference type="GO" id="GO:0000721">
    <property type="term" value="F:(R,R)-butanediol dehydrogenase activity"/>
    <property type="evidence" value="ECO:0007669"/>
    <property type="project" value="UniProtKB-EC"/>
</dbReference>
<evidence type="ECO:0000256" key="2">
    <source>
        <dbReference type="ARBA" id="ARBA00022833"/>
    </source>
</evidence>
<proteinExistence type="inferred from homology"/>
<reference evidence="7" key="2">
    <citation type="submission" date="2020-09" db="EMBL/GenBank/DDBJ databases">
        <authorList>
            <person name="Sun Q."/>
            <person name="Ohkuma M."/>
        </authorList>
    </citation>
    <scope>NUCLEOTIDE SEQUENCE</scope>
    <source>
        <strain evidence="7">JCM 16108</strain>
    </source>
</reference>
<dbReference type="PANTHER" id="PTHR43401">
    <property type="entry name" value="L-THREONINE 3-DEHYDROGENASE"/>
    <property type="match status" value="1"/>
</dbReference>
<dbReference type="EMBL" id="JAGGKO010000002">
    <property type="protein sequence ID" value="MBP1954800.1"/>
    <property type="molecule type" value="Genomic_DNA"/>
</dbReference>
<feature type="domain" description="Alcohol dehydrogenase-like C-terminal" evidence="5">
    <location>
        <begin position="170"/>
        <end position="285"/>
    </location>
</feature>
<comment type="caution">
    <text evidence="7">The sequence shown here is derived from an EMBL/GenBank/DDBJ whole genome shotgun (WGS) entry which is preliminary data.</text>
</comment>
<name>A0A830FYI4_9EURY</name>
<evidence type="ECO:0000313" key="7">
    <source>
        <dbReference type="EMBL" id="GGM59844.1"/>
    </source>
</evidence>
<organism evidence="7 9">
    <name type="scientific">Halarchaeum rubridurum</name>
    <dbReference type="NCBI Taxonomy" id="489911"/>
    <lineage>
        <taxon>Archaea</taxon>
        <taxon>Methanobacteriati</taxon>
        <taxon>Methanobacteriota</taxon>
        <taxon>Stenosarchaea group</taxon>
        <taxon>Halobacteria</taxon>
        <taxon>Halobacteriales</taxon>
        <taxon>Halobacteriaceae</taxon>
    </lineage>
</organism>
<comment type="similarity">
    <text evidence="4">Belongs to the zinc-containing alcohol dehydrogenase family.</text>
</comment>
<dbReference type="GO" id="GO:0030554">
    <property type="term" value="F:adenyl nucleotide binding"/>
    <property type="evidence" value="ECO:0007669"/>
    <property type="project" value="UniProtKB-ARBA"/>
</dbReference>
<evidence type="ECO:0000256" key="4">
    <source>
        <dbReference type="RuleBase" id="RU361277"/>
    </source>
</evidence>
<dbReference type="EMBL" id="BMOO01000002">
    <property type="protein sequence ID" value="GGM59844.1"/>
    <property type="molecule type" value="Genomic_DNA"/>
</dbReference>
<dbReference type="InterPro" id="IPR013154">
    <property type="entry name" value="ADH-like_N"/>
</dbReference>
<dbReference type="InterPro" id="IPR013149">
    <property type="entry name" value="ADH-like_C"/>
</dbReference>
<sequence length="343" mass="35807">MRAALFYGPEDMRVEDVDEPSPSDGEILVDVAACGICGSDLHFYTDGLHGDTGYPTTLGHEIGGTVVETGDGVDIEVGTDVVLSPHTPCMDCWCCENAMYNLCRNLDATSARPGGYAETVVEHADNALVLPDGVSPADAAIAQPISVGLHAVRQSPVGVGDSAVVVGAGPIGLGAVRFAASAGAGPIYVSEPQASRREVAADFGADVVIDPEEEDPVERIHEETGTGADVAFEAVGHEATLDQAVSATRAGGHTTVIGVFGGEAAFEPQKLVRHQRTVAGSTSHQLGPRVAKEYNVVLRQLASGDLDANDYVTSRIDLEDVVEEGFETLLDGESEERKILVCP</sequence>
<dbReference type="GO" id="GO:0044281">
    <property type="term" value="P:small molecule metabolic process"/>
    <property type="evidence" value="ECO:0007669"/>
    <property type="project" value="UniProtKB-ARBA"/>
</dbReference>
<dbReference type="PROSITE" id="PS00059">
    <property type="entry name" value="ADH_ZINC"/>
    <property type="match status" value="1"/>
</dbReference>
<dbReference type="Pfam" id="PF00107">
    <property type="entry name" value="ADH_zinc_N"/>
    <property type="match status" value="1"/>
</dbReference>
<evidence type="ECO:0000259" key="6">
    <source>
        <dbReference type="Pfam" id="PF08240"/>
    </source>
</evidence>
<evidence type="ECO:0000313" key="9">
    <source>
        <dbReference type="Proteomes" id="UP000614609"/>
    </source>
</evidence>
<accession>A0A830FYI4</accession>
<keyword evidence="3 8" id="KW-0560">Oxidoreductase</keyword>
<dbReference type="InterPro" id="IPR002328">
    <property type="entry name" value="ADH_Zn_CS"/>
</dbReference>
<dbReference type="EC" id="1.1.1.303" evidence="8"/>
<dbReference type="RefSeq" id="WP_188870014.1">
    <property type="nucleotide sequence ID" value="NZ_BMOO01000002.1"/>
</dbReference>
<dbReference type="Pfam" id="PF08240">
    <property type="entry name" value="ADH_N"/>
    <property type="match status" value="1"/>
</dbReference>
<dbReference type="GO" id="GO:0052587">
    <property type="term" value="F:diacetyl reductase ((R)-acetoin forming) (NAD+) activity"/>
    <property type="evidence" value="ECO:0007669"/>
    <property type="project" value="UniProtKB-EC"/>
</dbReference>